<keyword evidence="2 3" id="KW-0786">Thiamine pyrophosphate</keyword>
<dbReference type="Pfam" id="PF00205">
    <property type="entry name" value="TPP_enzyme_M"/>
    <property type="match status" value="1"/>
</dbReference>
<dbReference type="FunFam" id="3.40.50.970:FF:000007">
    <property type="entry name" value="Acetolactate synthase"/>
    <property type="match status" value="1"/>
</dbReference>
<dbReference type="GO" id="GO:0003824">
    <property type="term" value="F:catalytic activity"/>
    <property type="evidence" value="ECO:0007669"/>
    <property type="project" value="InterPro"/>
</dbReference>
<dbReference type="InterPro" id="IPR029061">
    <property type="entry name" value="THDP-binding"/>
</dbReference>
<dbReference type="Gene3D" id="3.40.50.970">
    <property type="match status" value="2"/>
</dbReference>
<comment type="similarity">
    <text evidence="1 3">Belongs to the TPP enzyme family.</text>
</comment>
<organism evidence="7 8">
    <name type="scientific">Brevibacillus centrosporus</name>
    <dbReference type="NCBI Taxonomy" id="54910"/>
    <lineage>
        <taxon>Bacteria</taxon>
        <taxon>Bacillati</taxon>
        <taxon>Bacillota</taxon>
        <taxon>Bacilli</taxon>
        <taxon>Bacillales</taxon>
        <taxon>Paenibacillaceae</taxon>
        <taxon>Brevibacillus</taxon>
    </lineage>
</organism>
<dbReference type="PANTHER" id="PTHR42981">
    <property type="entry name" value="PYRUVATE DEHYDROGENASE [UBIQUINONE]"/>
    <property type="match status" value="1"/>
</dbReference>
<proteinExistence type="inferred from homology"/>
<dbReference type="PANTHER" id="PTHR42981:SF2">
    <property type="entry name" value="PYRUVATE DEHYDROGENASE [UBIQUINONE]"/>
    <property type="match status" value="1"/>
</dbReference>
<dbReference type="SUPFAM" id="SSF52467">
    <property type="entry name" value="DHS-like NAD/FAD-binding domain"/>
    <property type="match status" value="1"/>
</dbReference>
<dbReference type="InterPro" id="IPR011766">
    <property type="entry name" value="TPP_enzyme_TPP-bd"/>
</dbReference>
<evidence type="ECO:0000259" key="4">
    <source>
        <dbReference type="Pfam" id="PF00205"/>
    </source>
</evidence>
<dbReference type="Pfam" id="PF02775">
    <property type="entry name" value="TPP_enzyme_C"/>
    <property type="match status" value="1"/>
</dbReference>
<feature type="domain" description="Thiamine pyrophosphate enzyme TPP-binding" evidence="5">
    <location>
        <begin position="378"/>
        <end position="523"/>
    </location>
</feature>
<evidence type="ECO:0000256" key="2">
    <source>
        <dbReference type="ARBA" id="ARBA00023052"/>
    </source>
</evidence>
<evidence type="ECO:0000259" key="5">
    <source>
        <dbReference type="Pfam" id="PF02775"/>
    </source>
</evidence>
<evidence type="ECO:0000313" key="8">
    <source>
        <dbReference type="Proteomes" id="UP000198915"/>
    </source>
</evidence>
<keyword evidence="7" id="KW-0670">Pyruvate</keyword>
<name>A0A1I3TYZ4_9BACL</name>
<dbReference type="RefSeq" id="WP_092268058.1">
    <property type="nucleotide sequence ID" value="NZ_BJOE01000003.1"/>
</dbReference>
<reference evidence="8" key="1">
    <citation type="submission" date="2016-10" db="EMBL/GenBank/DDBJ databases">
        <authorList>
            <person name="Varghese N."/>
            <person name="Submissions S."/>
        </authorList>
    </citation>
    <scope>NUCLEOTIDE SEQUENCE [LARGE SCALE GENOMIC DNA]</scope>
    <source>
        <strain evidence="8">OK042</strain>
    </source>
</reference>
<dbReference type="InterPro" id="IPR012000">
    <property type="entry name" value="Thiamin_PyroP_enz_cen_dom"/>
</dbReference>
<evidence type="ECO:0000313" key="7">
    <source>
        <dbReference type="EMBL" id="SFJ75910.1"/>
    </source>
</evidence>
<feature type="domain" description="Thiamine pyrophosphate enzyme central" evidence="4">
    <location>
        <begin position="190"/>
        <end position="313"/>
    </location>
</feature>
<gene>
    <name evidence="7" type="ORF">SAMN05518846_105161</name>
</gene>
<dbReference type="GO" id="GO:0030976">
    <property type="term" value="F:thiamine pyrophosphate binding"/>
    <property type="evidence" value="ECO:0007669"/>
    <property type="project" value="InterPro"/>
</dbReference>
<keyword evidence="8" id="KW-1185">Reference proteome</keyword>
<dbReference type="GO" id="GO:0000287">
    <property type="term" value="F:magnesium ion binding"/>
    <property type="evidence" value="ECO:0007669"/>
    <property type="project" value="InterPro"/>
</dbReference>
<dbReference type="Proteomes" id="UP000198915">
    <property type="component" value="Unassembled WGS sequence"/>
</dbReference>
<dbReference type="AlphaFoldDB" id="A0A1I3TYZ4"/>
<dbReference type="STRING" id="1884381.SAMN05518846_105161"/>
<sequence>MRKVASFITEQLQAWGVTRIYGVTGDALFAFLDSLSKQNSIHYVPCKHEAAAALMASAEAKLTGRPAVCIATTGPGTVNLLNGLADAWADHVPVVAITGQVETYKMGGAYKQYVPQEDLMRPLCKYTTTVTHPKAIGSVLHKAFATAAQQKGVAHVAICKDVFEEMTTAEITPELPRVSQAVRPDRIEMEHAAQQLVQAKRPLVLVGAGGRADAESCRRFAENLGAGILLSLGAKGSIEDSHPLVLGGLGEGGSEAALQALAKADLLVILGASWFPQSFVPKHLPIIQVDSHSESIHAHPHLVSVTANLDDVLPLWQRRLEMRTVEHAWEEQVEKWHARFWEETQSITNQGGSEQIKPETLLHTLGRLVKDDAIIALDTGEHTLWFNRAFRTRAQTPLFSGKWRTMGFGLPAAIAAKLTHPKQQVVCITGDGGLQIHLAELMTAVEQHTDFLLIVVNNASLGLEEVKMKQAGYRSFGTKLHNPDFVMWAQACGVSGRHVRTVGDLSSAISEALSTNVLTLLDVTCTSPTLTERKKQIPFQAQA</sequence>
<accession>A0A1I3TYZ4</accession>
<dbReference type="Pfam" id="PF02776">
    <property type="entry name" value="TPP_enzyme_N"/>
    <property type="match status" value="1"/>
</dbReference>
<dbReference type="PROSITE" id="PS00187">
    <property type="entry name" value="TPP_ENZYMES"/>
    <property type="match status" value="1"/>
</dbReference>
<dbReference type="EMBL" id="FORT01000005">
    <property type="protein sequence ID" value="SFJ75910.1"/>
    <property type="molecule type" value="Genomic_DNA"/>
</dbReference>
<dbReference type="InterPro" id="IPR000399">
    <property type="entry name" value="TPP-bd_CS"/>
</dbReference>
<dbReference type="Gene3D" id="3.40.50.1220">
    <property type="entry name" value="TPP-binding domain"/>
    <property type="match status" value="1"/>
</dbReference>
<dbReference type="InterPro" id="IPR047211">
    <property type="entry name" value="POXB-like"/>
</dbReference>
<protein>
    <submittedName>
        <fullName evidence="7">Pyruvate dehydrogenase (Quinone)/pyruvate oxidase</fullName>
    </submittedName>
</protein>
<dbReference type="InterPro" id="IPR012001">
    <property type="entry name" value="Thiamin_PyroP_enz_TPP-bd_dom"/>
</dbReference>
<evidence type="ECO:0000259" key="6">
    <source>
        <dbReference type="Pfam" id="PF02776"/>
    </source>
</evidence>
<dbReference type="SUPFAM" id="SSF52518">
    <property type="entry name" value="Thiamin diphosphate-binding fold (THDP-binding)"/>
    <property type="match status" value="2"/>
</dbReference>
<dbReference type="InterPro" id="IPR029035">
    <property type="entry name" value="DHS-like_NAD/FAD-binding_dom"/>
</dbReference>
<evidence type="ECO:0000256" key="3">
    <source>
        <dbReference type="RuleBase" id="RU362132"/>
    </source>
</evidence>
<feature type="domain" description="Thiamine pyrophosphate enzyme N-terminal TPP-binding" evidence="6">
    <location>
        <begin position="3"/>
        <end position="116"/>
    </location>
</feature>
<evidence type="ECO:0000256" key="1">
    <source>
        <dbReference type="ARBA" id="ARBA00007812"/>
    </source>
</evidence>